<dbReference type="Proteomes" id="UP000249819">
    <property type="component" value="Unassembled WGS sequence"/>
</dbReference>
<dbReference type="AlphaFoldDB" id="A0A327VUA9"/>
<reference evidence="2 3" key="1">
    <citation type="submission" date="2018-06" db="EMBL/GenBank/DDBJ databases">
        <title>Genomic Encyclopedia of Archaeal and Bacterial Type Strains, Phase II (KMG-II): from individual species to whole genera.</title>
        <authorList>
            <person name="Goeker M."/>
        </authorList>
    </citation>
    <scope>NUCLEOTIDE SEQUENCE [LARGE SCALE GENOMIC DNA]</scope>
    <source>
        <strain evidence="2 3">DSM 29821</strain>
    </source>
</reference>
<dbReference type="EMBL" id="QLMA01000007">
    <property type="protein sequence ID" value="RAJ77538.1"/>
    <property type="molecule type" value="Genomic_DNA"/>
</dbReference>
<dbReference type="SUPFAM" id="SSF109854">
    <property type="entry name" value="DinB/YfiT-like putative metalloenzymes"/>
    <property type="match status" value="1"/>
</dbReference>
<comment type="caution">
    <text evidence="2">The sequence shown here is derived from an EMBL/GenBank/DDBJ whole genome shotgun (WGS) entry which is preliminary data.</text>
</comment>
<keyword evidence="3" id="KW-1185">Reference proteome</keyword>
<protein>
    <submittedName>
        <fullName evidence="2">DinB family protein</fullName>
    </submittedName>
</protein>
<sequence length="152" mass="17458">MKHAITIIRNFRSQALQLFDTYSEEQLNQVPEGFNNNILWNLGHLIASDQQIWYMASNHPLRIDKPFIDTFRRGTKPEQPYDAATIQQVKNFMIQPIDDFVADYNTGMFSEYNTWTPLVGGPVTSLDEAIAFSAFHHGLHASAINRIRKFIG</sequence>
<name>A0A327VUA9_9BACT</name>
<proteinExistence type="predicted"/>
<organism evidence="2 3">
    <name type="scientific">Chitinophaga dinghuensis</name>
    <dbReference type="NCBI Taxonomy" id="1539050"/>
    <lineage>
        <taxon>Bacteria</taxon>
        <taxon>Pseudomonadati</taxon>
        <taxon>Bacteroidota</taxon>
        <taxon>Chitinophagia</taxon>
        <taxon>Chitinophagales</taxon>
        <taxon>Chitinophagaceae</taxon>
        <taxon>Chitinophaga</taxon>
    </lineage>
</organism>
<evidence type="ECO:0000313" key="2">
    <source>
        <dbReference type="EMBL" id="RAJ77538.1"/>
    </source>
</evidence>
<evidence type="ECO:0000259" key="1">
    <source>
        <dbReference type="Pfam" id="PF12867"/>
    </source>
</evidence>
<dbReference type="InterPro" id="IPR024775">
    <property type="entry name" value="DinB-like"/>
</dbReference>
<dbReference type="OrthoDB" id="4295522at2"/>
<dbReference type="Gene3D" id="1.20.120.450">
    <property type="entry name" value="dinb family like domain"/>
    <property type="match status" value="1"/>
</dbReference>
<evidence type="ECO:0000313" key="3">
    <source>
        <dbReference type="Proteomes" id="UP000249819"/>
    </source>
</evidence>
<feature type="domain" description="DinB-like" evidence="1">
    <location>
        <begin position="11"/>
        <end position="142"/>
    </location>
</feature>
<dbReference type="RefSeq" id="WP_111594118.1">
    <property type="nucleotide sequence ID" value="NZ_QLMA01000007.1"/>
</dbReference>
<dbReference type="InterPro" id="IPR034660">
    <property type="entry name" value="DinB/YfiT-like"/>
</dbReference>
<accession>A0A327VUA9</accession>
<dbReference type="Pfam" id="PF12867">
    <property type="entry name" value="DinB_2"/>
    <property type="match status" value="1"/>
</dbReference>
<gene>
    <name evidence="2" type="ORF">CLV59_107305</name>
</gene>